<comment type="similarity">
    <text evidence="11 12">Belongs to the TonB-dependent receptor family.</text>
</comment>
<evidence type="ECO:0000256" key="4">
    <source>
        <dbReference type="ARBA" id="ARBA00022496"/>
    </source>
</evidence>
<keyword evidence="4" id="KW-0410">Iron transport</keyword>
<dbReference type="SUPFAM" id="SSF56935">
    <property type="entry name" value="Porins"/>
    <property type="match status" value="1"/>
</dbReference>
<evidence type="ECO:0000256" key="2">
    <source>
        <dbReference type="ARBA" id="ARBA00022448"/>
    </source>
</evidence>
<name>A0A843S2R9_9BURK</name>
<dbReference type="InterPro" id="IPR000531">
    <property type="entry name" value="Beta-barrel_TonB"/>
</dbReference>
<keyword evidence="7" id="KW-0406">Ion transport</keyword>
<dbReference type="InterPro" id="IPR012910">
    <property type="entry name" value="Plug_dom"/>
</dbReference>
<dbReference type="EMBL" id="WHUF01000001">
    <property type="protein sequence ID" value="MQA18409.1"/>
    <property type="molecule type" value="Genomic_DNA"/>
</dbReference>
<dbReference type="PROSITE" id="PS52016">
    <property type="entry name" value="TONB_DEPENDENT_REC_3"/>
    <property type="match status" value="1"/>
</dbReference>
<evidence type="ECO:0000256" key="13">
    <source>
        <dbReference type="SAM" id="SignalP"/>
    </source>
</evidence>
<sequence>MRPPSIRTIPSTVALACGALGAVPVQAQVQNGPIEQVLVTAQKRSEALQSVPLSVTALDQRELEHMGVEHVSDIARQTPGLTVVSSGPGQNILIIRGISSVAGTAGTVGYYLDDTPIAASSNAALLSLRGLIDPAIFDIARVEVLRGPQGTLYGSSSMGGTVKYVSSQPDLNRLGGKASAVLSHTQGGGWNEEGNASVNVPLGDGAAAVRIGVYYRNQDGYIDRYPVALNDILAIAPGGARQANVNTERTKGARLALRLNLGAGLVANASLYYQHMLLGAPFQIDAPPGSLDDLIQTRLVPEPSVQNSTLSNLTIRKNFARYELVSSTSYYNRRVSVDEDASKVLYYFFSPTPQSSVYPGGMHGDYINREFTQEVRMVSDFSGPLQMIAGAYYHHVDAPLASVIPVPDGYNSKFGTDYGSFFKGGRQATVRETALFAEGSYQLAPAWIARLGVRAFRVSQGFAQQGDGLFNGGPSAITGSSRDHGYNPKLNLSWQATPDAMLYATASKGYRPGGPNNPAPAALCASEVAKLGLSASALLTFSPDSLWNYEVGAKTQWLNRRLTVNGSVYTIDWSKVQQQIVLQCGFNITANFGSARSKGGELEAAFQATPRLTLRATAGYVNATLNNDVPGTGAKQGDALLDVPRWSGSAAAEYSWNVGEHHAAFGRLDATYTGGANSLYDRSSAFYRRAGFSQLNFKLGWQPVGKSPSWNATFFVDNLLDKIGQTGLPVAISADLPSTRRIAISRPRTIGLRLGKTF</sequence>
<keyword evidence="10 11" id="KW-0998">Cell outer membrane</keyword>
<evidence type="ECO:0000313" key="16">
    <source>
        <dbReference type="EMBL" id="MQA18409.1"/>
    </source>
</evidence>
<dbReference type="InterPro" id="IPR039426">
    <property type="entry name" value="TonB-dep_rcpt-like"/>
</dbReference>
<dbReference type="Pfam" id="PF07715">
    <property type="entry name" value="Plug"/>
    <property type="match status" value="1"/>
</dbReference>
<evidence type="ECO:0000256" key="1">
    <source>
        <dbReference type="ARBA" id="ARBA00004571"/>
    </source>
</evidence>
<dbReference type="PANTHER" id="PTHR32552:SF81">
    <property type="entry name" value="TONB-DEPENDENT OUTER MEMBRANE RECEPTOR"/>
    <property type="match status" value="1"/>
</dbReference>
<evidence type="ECO:0000256" key="10">
    <source>
        <dbReference type="ARBA" id="ARBA00023237"/>
    </source>
</evidence>
<dbReference type="Gene3D" id="2.40.170.20">
    <property type="entry name" value="TonB-dependent receptor, beta-barrel domain"/>
    <property type="match status" value="1"/>
</dbReference>
<dbReference type="GO" id="GO:0009279">
    <property type="term" value="C:cell outer membrane"/>
    <property type="evidence" value="ECO:0007669"/>
    <property type="project" value="UniProtKB-SubCell"/>
</dbReference>
<dbReference type="GO" id="GO:0006826">
    <property type="term" value="P:iron ion transport"/>
    <property type="evidence" value="ECO:0007669"/>
    <property type="project" value="UniProtKB-KW"/>
</dbReference>
<evidence type="ECO:0000256" key="9">
    <source>
        <dbReference type="ARBA" id="ARBA00023136"/>
    </source>
</evidence>
<evidence type="ECO:0000256" key="7">
    <source>
        <dbReference type="ARBA" id="ARBA00023065"/>
    </source>
</evidence>
<reference evidence="16 17" key="1">
    <citation type="submission" date="2019-10" db="EMBL/GenBank/DDBJ databases">
        <title>Two novel species isolated from a subtropical stream in China.</title>
        <authorList>
            <person name="Lu H."/>
        </authorList>
    </citation>
    <scope>NUCLEOTIDE SEQUENCE [LARGE SCALE GENOMIC DNA]</scope>
    <source>
        <strain evidence="16 17">FT103W</strain>
    </source>
</reference>
<dbReference type="RefSeq" id="WP_152801423.1">
    <property type="nucleotide sequence ID" value="NZ_WHUF01000001.1"/>
</dbReference>
<proteinExistence type="inferred from homology"/>
<feature type="signal peptide" evidence="13">
    <location>
        <begin position="1"/>
        <end position="27"/>
    </location>
</feature>
<evidence type="ECO:0000256" key="6">
    <source>
        <dbReference type="ARBA" id="ARBA00023004"/>
    </source>
</evidence>
<gene>
    <name evidence="16" type="ORF">GEV01_02650</name>
</gene>
<organism evidence="16 17">
    <name type="scientific">Rugamonas rivuli</name>
    <dbReference type="NCBI Taxonomy" id="2743358"/>
    <lineage>
        <taxon>Bacteria</taxon>
        <taxon>Pseudomonadati</taxon>
        <taxon>Pseudomonadota</taxon>
        <taxon>Betaproteobacteria</taxon>
        <taxon>Burkholderiales</taxon>
        <taxon>Oxalobacteraceae</taxon>
        <taxon>Telluria group</taxon>
        <taxon>Rugamonas</taxon>
    </lineage>
</organism>
<keyword evidence="17" id="KW-1185">Reference proteome</keyword>
<comment type="caution">
    <text evidence="16">The sequence shown here is derived from an EMBL/GenBank/DDBJ whole genome shotgun (WGS) entry which is preliminary data.</text>
</comment>
<comment type="subcellular location">
    <subcellularLocation>
        <location evidence="1 11">Cell outer membrane</location>
        <topology evidence="1 11">Multi-pass membrane protein</topology>
    </subcellularLocation>
</comment>
<evidence type="ECO:0000259" key="15">
    <source>
        <dbReference type="Pfam" id="PF07715"/>
    </source>
</evidence>
<dbReference type="AlphaFoldDB" id="A0A843S2R9"/>
<keyword evidence="5 11" id="KW-0812">Transmembrane</keyword>
<evidence type="ECO:0000256" key="3">
    <source>
        <dbReference type="ARBA" id="ARBA00022452"/>
    </source>
</evidence>
<keyword evidence="3 11" id="KW-1134">Transmembrane beta strand</keyword>
<keyword evidence="8 12" id="KW-0798">TonB box</keyword>
<keyword evidence="13" id="KW-0732">Signal</keyword>
<evidence type="ECO:0000256" key="5">
    <source>
        <dbReference type="ARBA" id="ARBA00022692"/>
    </source>
</evidence>
<evidence type="ECO:0000313" key="17">
    <source>
        <dbReference type="Proteomes" id="UP000444318"/>
    </source>
</evidence>
<evidence type="ECO:0000256" key="11">
    <source>
        <dbReference type="PROSITE-ProRule" id="PRU01360"/>
    </source>
</evidence>
<dbReference type="PANTHER" id="PTHR32552">
    <property type="entry name" value="FERRICHROME IRON RECEPTOR-RELATED"/>
    <property type="match status" value="1"/>
</dbReference>
<protein>
    <submittedName>
        <fullName evidence="16">TonB-dependent receptor</fullName>
    </submittedName>
</protein>
<evidence type="ECO:0000256" key="8">
    <source>
        <dbReference type="ARBA" id="ARBA00023077"/>
    </source>
</evidence>
<feature type="domain" description="TonB-dependent receptor plug" evidence="15">
    <location>
        <begin position="48"/>
        <end position="161"/>
    </location>
</feature>
<feature type="domain" description="TonB-dependent receptor-like beta-barrel" evidence="14">
    <location>
        <begin position="344"/>
        <end position="719"/>
    </location>
</feature>
<keyword evidence="9 11" id="KW-0472">Membrane</keyword>
<keyword evidence="6" id="KW-0408">Iron</keyword>
<evidence type="ECO:0000256" key="12">
    <source>
        <dbReference type="RuleBase" id="RU003357"/>
    </source>
</evidence>
<accession>A0A843S2R9</accession>
<keyword evidence="16" id="KW-0675">Receptor</keyword>
<dbReference type="Pfam" id="PF00593">
    <property type="entry name" value="TonB_dep_Rec_b-barrel"/>
    <property type="match status" value="1"/>
</dbReference>
<dbReference type="InterPro" id="IPR036942">
    <property type="entry name" value="Beta-barrel_TonB_sf"/>
</dbReference>
<feature type="chain" id="PRO_5032459471" evidence="13">
    <location>
        <begin position="28"/>
        <end position="758"/>
    </location>
</feature>
<evidence type="ECO:0000259" key="14">
    <source>
        <dbReference type="Pfam" id="PF00593"/>
    </source>
</evidence>
<dbReference type="Proteomes" id="UP000444318">
    <property type="component" value="Unassembled WGS sequence"/>
</dbReference>
<keyword evidence="2 11" id="KW-0813">Transport</keyword>